<evidence type="ECO:0000256" key="1">
    <source>
        <dbReference type="SAM" id="MobiDB-lite"/>
    </source>
</evidence>
<keyword evidence="2" id="KW-0472">Membrane</keyword>
<evidence type="ECO:0000313" key="3">
    <source>
        <dbReference type="EMBL" id="KZV84374.1"/>
    </source>
</evidence>
<accession>A0A165DEP0</accession>
<dbReference type="AlphaFoldDB" id="A0A165DEP0"/>
<protein>
    <recommendedName>
        <fullName evidence="5">Chitinase</fullName>
    </recommendedName>
</protein>
<dbReference type="EMBL" id="KV426228">
    <property type="protein sequence ID" value="KZV84374.1"/>
    <property type="molecule type" value="Genomic_DNA"/>
</dbReference>
<gene>
    <name evidence="3" type="ORF">EXIGLDRAFT_753900</name>
</gene>
<reference evidence="3 4" key="1">
    <citation type="journal article" date="2016" name="Mol. Biol. Evol.">
        <title>Comparative Genomics of Early-Diverging Mushroom-Forming Fungi Provides Insights into the Origins of Lignocellulose Decay Capabilities.</title>
        <authorList>
            <person name="Nagy L.G."/>
            <person name="Riley R."/>
            <person name="Tritt A."/>
            <person name="Adam C."/>
            <person name="Daum C."/>
            <person name="Floudas D."/>
            <person name="Sun H."/>
            <person name="Yadav J.S."/>
            <person name="Pangilinan J."/>
            <person name="Larsson K.H."/>
            <person name="Matsuura K."/>
            <person name="Barry K."/>
            <person name="Labutti K."/>
            <person name="Kuo R."/>
            <person name="Ohm R.A."/>
            <person name="Bhattacharya S.S."/>
            <person name="Shirouzu T."/>
            <person name="Yoshinaga Y."/>
            <person name="Martin F.M."/>
            <person name="Grigoriev I.V."/>
            <person name="Hibbett D.S."/>
        </authorList>
    </citation>
    <scope>NUCLEOTIDE SEQUENCE [LARGE SCALE GENOMIC DNA]</scope>
    <source>
        <strain evidence="3 4">HHB12029</strain>
    </source>
</reference>
<feature type="region of interest" description="Disordered" evidence="1">
    <location>
        <begin position="330"/>
        <end position="380"/>
    </location>
</feature>
<feature type="transmembrane region" description="Helical" evidence="2">
    <location>
        <begin position="388"/>
        <end position="414"/>
    </location>
</feature>
<dbReference type="SUPFAM" id="SSF51445">
    <property type="entry name" value="(Trans)glycosidases"/>
    <property type="match status" value="1"/>
</dbReference>
<name>A0A165DEP0_EXIGL</name>
<organism evidence="3 4">
    <name type="scientific">Exidia glandulosa HHB12029</name>
    <dbReference type="NCBI Taxonomy" id="1314781"/>
    <lineage>
        <taxon>Eukaryota</taxon>
        <taxon>Fungi</taxon>
        <taxon>Dikarya</taxon>
        <taxon>Basidiomycota</taxon>
        <taxon>Agaricomycotina</taxon>
        <taxon>Agaricomycetes</taxon>
        <taxon>Auriculariales</taxon>
        <taxon>Exidiaceae</taxon>
        <taxon>Exidia</taxon>
    </lineage>
</organism>
<keyword evidence="4" id="KW-1185">Reference proteome</keyword>
<evidence type="ECO:0000313" key="4">
    <source>
        <dbReference type="Proteomes" id="UP000077266"/>
    </source>
</evidence>
<sequence>MATTGNAAQHLLFGILDVNGATGTPFTLSLSDVPDQWDVIFVERATQDASGTIAFEVCGPSDSSCSAQDFPAAVKDKTSKGRIVQLNISVNPNAVDPNASWSDQEFVDSAGSQVDQNGFNGVNIDLIGLGKDEADDCTSITSRVSGVVTILRSKYGAQFALSIRVVLWPDDSGILQGNKCNVAILSPALRDLLTFVYVIAPGWISAPYKDVNGATQHTDPQNFMPVLVDDLLHLGNSQNLKLLRPEQLVIDTTGMFAGSWPDEQPYWRTAENVQSAMTCVIRGEGPGCAVYKPQEGGWTTWQGITGLPINVDHKLGDPYAKSMRTYLDALANDPPVSGQPTASTPTSGGATSPLAATPQHSSDNAAPAASTALPLQDKGESSASHSGVALPIILIAVIVPILVAILILALLIWYRRRRNYGTQAPHEDDMSHPSFAPQPYTYSTTRSVTHPGSIHTTTWILRTN</sequence>
<evidence type="ECO:0008006" key="5">
    <source>
        <dbReference type="Google" id="ProtNLM"/>
    </source>
</evidence>
<dbReference type="InParanoid" id="A0A165DEP0"/>
<dbReference type="Gene3D" id="3.20.20.80">
    <property type="entry name" value="Glycosidases"/>
    <property type="match status" value="1"/>
</dbReference>
<keyword evidence="2" id="KW-0812">Transmembrane</keyword>
<dbReference type="InterPro" id="IPR017853">
    <property type="entry name" value="GH"/>
</dbReference>
<dbReference type="OrthoDB" id="73875at2759"/>
<feature type="compositionally biased region" description="Low complexity" evidence="1">
    <location>
        <begin position="340"/>
        <end position="353"/>
    </location>
</feature>
<dbReference type="Proteomes" id="UP000077266">
    <property type="component" value="Unassembled WGS sequence"/>
</dbReference>
<proteinExistence type="predicted"/>
<keyword evidence="2" id="KW-1133">Transmembrane helix</keyword>
<evidence type="ECO:0000256" key="2">
    <source>
        <dbReference type="SAM" id="Phobius"/>
    </source>
</evidence>